<dbReference type="PANTHER" id="PTHR35901:SF1">
    <property type="entry name" value="EXONUCLEASE VAPC9"/>
    <property type="match status" value="1"/>
</dbReference>
<protein>
    <submittedName>
        <fullName evidence="6">Type II toxin-antitoxin system VapC family toxin</fullName>
    </submittedName>
</protein>
<evidence type="ECO:0000256" key="4">
    <source>
        <dbReference type="ARBA" id="ARBA00022842"/>
    </source>
</evidence>
<dbReference type="InterPro" id="IPR029060">
    <property type="entry name" value="PIN-like_dom_sf"/>
</dbReference>
<dbReference type="InterPro" id="IPR044153">
    <property type="entry name" value="PIN_Pae0151-like"/>
</dbReference>
<accession>A0A6L7IVU9</accession>
<dbReference type="InterPro" id="IPR002716">
    <property type="entry name" value="PIN_dom"/>
</dbReference>
<evidence type="ECO:0000256" key="2">
    <source>
        <dbReference type="ARBA" id="ARBA00022723"/>
    </source>
</evidence>
<keyword evidence="3" id="KW-0378">Hydrolase</keyword>
<dbReference type="GO" id="GO:0046872">
    <property type="term" value="F:metal ion binding"/>
    <property type="evidence" value="ECO:0007669"/>
    <property type="project" value="UniProtKB-KW"/>
</dbReference>
<dbReference type="AlphaFoldDB" id="A0A6L7IVU9"/>
<dbReference type="RefSeq" id="WP_160943467.1">
    <property type="nucleotide sequence ID" value="NZ_CP063310.1"/>
</dbReference>
<evidence type="ECO:0000256" key="3">
    <source>
        <dbReference type="ARBA" id="ARBA00022801"/>
    </source>
</evidence>
<dbReference type="Pfam" id="PF01850">
    <property type="entry name" value="PIN"/>
    <property type="match status" value="1"/>
</dbReference>
<organism evidence="6 7">
    <name type="scientific">Eggerthella guodeyinii</name>
    <dbReference type="NCBI Taxonomy" id="2690837"/>
    <lineage>
        <taxon>Bacteria</taxon>
        <taxon>Bacillati</taxon>
        <taxon>Actinomycetota</taxon>
        <taxon>Coriobacteriia</taxon>
        <taxon>Eggerthellales</taxon>
        <taxon>Eggerthellaceae</taxon>
        <taxon>Eggerthella</taxon>
    </lineage>
</organism>
<dbReference type="Proteomes" id="UP000478463">
    <property type="component" value="Chromosome"/>
</dbReference>
<dbReference type="InterPro" id="IPR051619">
    <property type="entry name" value="TypeII_TA_RNase_PINc/VapC"/>
</dbReference>
<dbReference type="PANTHER" id="PTHR35901">
    <property type="entry name" value="RIBONUCLEASE VAPC3"/>
    <property type="match status" value="1"/>
</dbReference>
<dbReference type="KEGG" id="egd:GS424_003570"/>
<name>A0A6L7IVU9_9ACTN</name>
<dbReference type="GO" id="GO:0016787">
    <property type="term" value="F:hydrolase activity"/>
    <property type="evidence" value="ECO:0007669"/>
    <property type="project" value="UniProtKB-KW"/>
</dbReference>
<dbReference type="CDD" id="cd09873">
    <property type="entry name" value="PIN_Pae0151-like"/>
    <property type="match status" value="1"/>
</dbReference>
<keyword evidence="2" id="KW-0479">Metal-binding</keyword>
<gene>
    <name evidence="6" type="ORF">GS424_003570</name>
</gene>
<reference evidence="6 7" key="1">
    <citation type="submission" date="2020-10" db="EMBL/GenBank/DDBJ databases">
        <title>Eggerthella sp. nov., isolated from human feces.</title>
        <authorList>
            <person name="Yajun G."/>
        </authorList>
    </citation>
    <scope>NUCLEOTIDE SEQUENCE [LARGE SCALE GENOMIC DNA]</scope>
    <source>
        <strain evidence="6 7">HF-1101</strain>
    </source>
</reference>
<evidence type="ECO:0000313" key="7">
    <source>
        <dbReference type="Proteomes" id="UP000478463"/>
    </source>
</evidence>
<dbReference type="SUPFAM" id="SSF88723">
    <property type="entry name" value="PIN domain-like"/>
    <property type="match status" value="1"/>
</dbReference>
<evidence type="ECO:0000259" key="5">
    <source>
        <dbReference type="Pfam" id="PF01850"/>
    </source>
</evidence>
<dbReference type="Gene3D" id="3.40.50.1010">
    <property type="entry name" value="5'-nuclease"/>
    <property type="match status" value="1"/>
</dbReference>
<dbReference type="EMBL" id="CP063310">
    <property type="protein sequence ID" value="QOS68947.1"/>
    <property type="molecule type" value="Genomic_DNA"/>
</dbReference>
<proteinExistence type="predicted"/>
<dbReference type="GO" id="GO:0004518">
    <property type="term" value="F:nuclease activity"/>
    <property type="evidence" value="ECO:0007669"/>
    <property type="project" value="UniProtKB-KW"/>
</dbReference>
<feature type="domain" description="PIN" evidence="5">
    <location>
        <begin position="2"/>
        <end position="121"/>
    </location>
</feature>
<keyword evidence="4" id="KW-0460">Magnesium</keyword>
<keyword evidence="1" id="KW-0540">Nuclease</keyword>
<evidence type="ECO:0000256" key="1">
    <source>
        <dbReference type="ARBA" id="ARBA00022722"/>
    </source>
</evidence>
<sequence>MIILDSSAAVDMVRETDEGKALLSLMLTGETVISLDLFYAEVSNAFWKYCKAGFYGEDDARRRIAKAIRLVDEFYPIEDCQVEAFGEAVRLQHPVYDMMYLVLARRNAATLFTLDRTLQQLCLDNGVNCVLTDTAF</sequence>
<evidence type="ECO:0000313" key="6">
    <source>
        <dbReference type="EMBL" id="QOS68947.1"/>
    </source>
</evidence>